<reference evidence="2 3" key="1">
    <citation type="submission" date="2018-08" db="EMBL/GenBank/DDBJ databases">
        <title>Genomic investigation of the strawberry pathogen Phytophthora fragariae indicates pathogenicity is determined by transcriptional variation in three key races.</title>
        <authorList>
            <person name="Adams T.M."/>
            <person name="Armitage A.D."/>
            <person name="Sobczyk M.K."/>
            <person name="Bates H.J."/>
            <person name="Dunwell J.M."/>
            <person name="Nellist C.F."/>
            <person name="Harrison R.J."/>
        </authorList>
    </citation>
    <scope>NUCLEOTIDE SEQUENCE [LARGE SCALE GENOMIC DNA]</scope>
    <source>
        <strain evidence="2 3">NOV-9</strain>
    </source>
</reference>
<dbReference type="InterPro" id="IPR000719">
    <property type="entry name" value="Prot_kinase_dom"/>
</dbReference>
<dbReference type="Pfam" id="PF07714">
    <property type="entry name" value="PK_Tyr_Ser-Thr"/>
    <property type="match status" value="1"/>
</dbReference>
<dbReference type="AlphaFoldDB" id="A0A6A3DS49"/>
<comment type="caution">
    <text evidence="2">The sequence shown here is derived from an EMBL/GenBank/DDBJ whole genome shotgun (WGS) entry which is preliminary data.</text>
</comment>
<name>A0A6A3DS49_9STRA</name>
<dbReference type="Proteomes" id="UP000429523">
    <property type="component" value="Unassembled WGS sequence"/>
</dbReference>
<evidence type="ECO:0000313" key="3">
    <source>
        <dbReference type="Proteomes" id="UP000429523"/>
    </source>
</evidence>
<gene>
    <name evidence="2" type="ORF">PF009_g29052</name>
</gene>
<dbReference type="GO" id="GO:0004713">
    <property type="term" value="F:protein tyrosine kinase activity"/>
    <property type="evidence" value="ECO:0007669"/>
    <property type="project" value="InterPro"/>
</dbReference>
<evidence type="ECO:0000313" key="2">
    <source>
        <dbReference type="EMBL" id="KAE8920658.1"/>
    </source>
</evidence>
<organism evidence="2 3">
    <name type="scientific">Phytophthora fragariae</name>
    <dbReference type="NCBI Taxonomy" id="53985"/>
    <lineage>
        <taxon>Eukaryota</taxon>
        <taxon>Sar</taxon>
        <taxon>Stramenopiles</taxon>
        <taxon>Oomycota</taxon>
        <taxon>Peronosporomycetes</taxon>
        <taxon>Peronosporales</taxon>
        <taxon>Peronosporaceae</taxon>
        <taxon>Phytophthora</taxon>
    </lineage>
</organism>
<dbReference type="InterPro" id="IPR020635">
    <property type="entry name" value="Tyr_kinase_cat_dom"/>
</dbReference>
<dbReference type="InterPro" id="IPR011009">
    <property type="entry name" value="Kinase-like_dom_sf"/>
</dbReference>
<proteinExistence type="predicted"/>
<dbReference type="PANTHER" id="PTHR44329">
    <property type="entry name" value="SERINE/THREONINE-PROTEIN KINASE TNNI3K-RELATED"/>
    <property type="match status" value="1"/>
</dbReference>
<dbReference type="SMART" id="SM00219">
    <property type="entry name" value="TyrKc"/>
    <property type="match status" value="1"/>
</dbReference>
<dbReference type="Gene3D" id="1.10.510.10">
    <property type="entry name" value="Transferase(Phosphotransferase) domain 1"/>
    <property type="match status" value="1"/>
</dbReference>
<dbReference type="SUPFAM" id="SSF56112">
    <property type="entry name" value="Protein kinase-like (PK-like)"/>
    <property type="match status" value="1"/>
</dbReference>
<dbReference type="PROSITE" id="PS50011">
    <property type="entry name" value="PROTEIN_KINASE_DOM"/>
    <property type="match status" value="1"/>
</dbReference>
<dbReference type="InterPro" id="IPR051681">
    <property type="entry name" value="Ser/Thr_Kinases-Pseudokinases"/>
</dbReference>
<accession>A0A6A3DS49</accession>
<protein>
    <recommendedName>
        <fullName evidence="1">Protein kinase domain-containing protein</fullName>
    </recommendedName>
</protein>
<dbReference type="PANTHER" id="PTHR44329:SF214">
    <property type="entry name" value="PROTEIN KINASE DOMAIN-CONTAINING PROTEIN"/>
    <property type="match status" value="1"/>
</dbReference>
<dbReference type="GO" id="GO:0004674">
    <property type="term" value="F:protein serine/threonine kinase activity"/>
    <property type="evidence" value="ECO:0007669"/>
    <property type="project" value="TreeGrafter"/>
</dbReference>
<dbReference type="EMBL" id="QXGF01003894">
    <property type="protein sequence ID" value="KAE8920658.1"/>
    <property type="molecule type" value="Genomic_DNA"/>
</dbReference>
<dbReference type="InterPro" id="IPR001245">
    <property type="entry name" value="Ser-Thr/Tyr_kinase_cat_dom"/>
</dbReference>
<sequence>MQVFSDQTDSKSREQFRHELDLWFGLNHANLIKLYDFGLSTNTNRDPLGYGEAGDVGAIRWKAPECLVGGRPTFESDMYSFGMCIMEAMTGQFPWGTIPDTVVKRNVLKRKALPPRPRIFNDSEWEMVQRMCHSDPQRRITIGAVVSMIYNFSI</sequence>
<feature type="domain" description="Protein kinase" evidence="1">
    <location>
        <begin position="1"/>
        <end position="153"/>
    </location>
</feature>
<dbReference type="GO" id="GO:0005524">
    <property type="term" value="F:ATP binding"/>
    <property type="evidence" value="ECO:0007669"/>
    <property type="project" value="InterPro"/>
</dbReference>
<evidence type="ECO:0000259" key="1">
    <source>
        <dbReference type="PROSITE" id="PS50011"/>
    </source>
</evidence>